<gene>
    <name evidence="3" type="ORF">PCS_00003</name>
</gene>
<evidence type="ECO:0000313" key="3">
    <source>
        <dbReference type="EMBL" id="EMG39117.1"/>
    </source>
</evidence>
<dbReference type="EMBL" id="AOSV01000001">
    <property type="protein sequence ID" value="EMG39117.1"/>
    <property type="molecule type" value="Genomic_DNA"/>
</dbReference>
<evidence type="ECO:0000256" key="2">
    <source>
        <dbReference type="SAM" id="MobiDB-lite"/>
    </source>
</evidence>
<evidence type="ECO:0000256" key="1">
    <source>
        <dbReference type="ARBA" id="ARBA00007031"/>
    </source>
</evidence>
<dbReference type="InterPro" id="IPR008807">
    <property type="entry name" value="ROS_MUCR"/>
</dbReference>
<comment type="similarity">
    <text evidence="1">Belongs to the ros/MucR family.</text>
</comment>
<accession>M5PXT9</accession>
<reference evidence="3 4" key="1">
    <citation type="journal article" date="2013" name="Genome Announc.">
        <title>Draft Genome Sequence for Desulfovibrio africanus Strain PCS.</title>
        <authorList>
            <person name="Brown S.D."/>
            <person name="Utturkar S.M."/>
            <person name="Arkin A.P."/>
            <person name="Deutschbauer A.M."/>
            <person name="Elias D.A."/>
            <person name="Hazen T.C."/>
            <person name="Chakraborty R."/>
        </authorList>
    </citation>
    <scope>NUCLEOTIDE SEQUENCE [LARGE SCALE GENOMIC DNA]</scope>
    <source>
        <strain evidence="3 4">PCS</strain>
    </source>
</reference>
<proteinExistence type="inferred from homology"/>
<sequence>MEYLEEALKIVKAQAGVRQMTPEEMISMTKKICQGLKEAVPEGSQAQGEEEECALSPDKAIRERSVQCLECGKKFKVLTRKHLSQHGLSPKEYKAKWGYKKGTSLIAKGLARDRRKKMGELKLWEKRGSRGETSPTA</sequence>
<dbReference type="OrthoDB" id="9809693at2"/>
<dbReference type="Gene3D" id="1.10.10.1550">
    <property type="entry name" value="ROS/MUCR transcriptional regulator protein"/>
    <property type="match status" value="1"/>
</dbReference>
<feature type="compositionally biased region" description="Basic and acidic residues" evidence="2">
    <location>
        <begin position="118"/>
        <end position="130"/>
    </location>
</feature>
<protein>
    <submittedName>
        <fullName evidence="3">Transcriptional regulator, MucR family</fullName>
    </submittedName>
</protein>
<dbReference type="GO" id="GO:0006355">
    <property type="term" value="P:regulation of DNA-templated transcription"/>
    <property type="evidence" value="ECO:0007669"/>
    <property type="project" value="InterPro"/>
</dbReference>
<comment type="caution">
    <text evidence="3">The sequence shown here is derived from an EMBL/GenBank/DDBJ whole genome shotgun (WGS) entry which is preliminary data.</text>
</comment>
<name>M5PXT9_DESAF</name>
<evidence type="ECO:0000313" key="4">
    <source>
        <dbReference type="Proteomes" id="UP000011922"/>
    </source>
</evidence>
<dbReference type="InterPro" id="IPR041920">
    <property type="entry name" value="ROS/MUCR_sf"/>
</dbReference>
<dbReference type="Proteomes" id="UP000011922">
    <property type="component" value="Unassembled WGS sequence"/>
</dbReference>
<dbReference type="AlphaFoldDB" id="M5PXT9"/>
<dbReference type="GO" id="GO:0008270">
    <property type="term" value="F:zinc ion binding"/>
    <property type="evidence" value="ECO:0007669"/>
    <property type="project" value="InterPro"/>
</dbReference>
<feature type="region of interest" description="Disordered" evidence="2">
    <location>
        <begin position="117"/>
        <end position="137"/>
    </location>
</feature>
<organism evidence="3 4">
    <name type="scientific">Desulfocurvibacter africanus PCS</name>
    <dbReference type="NCBI Taxonomy" id="1262666"/>
    <lineage>
        <taxon>Bacteria</taxon>
        <taxon>Pseudomonadati</taxon>
        <taxon>Thermodesulfobacteriota</taxon>
        <taxon>Desulfovibrionia</taxon>
        <taxon>Desulfovibrionales</taxon>
        <taxon>Desulfovibrionaceae</taxon>
        <taxon>Desulfocurvibacter</taxon>
    </lineage>
</organism>
<dbReference type="PATRIC" id="fig|1262666.3.peg.3"/>
<dbReference type="Pfam" id="PF05443">
    <property type="entry name" value="ROS_MUCR"/>
    <property type="match status" value="1"/>
</dbReference>
<dbReference type="RefSeq" id="WP_005982698.1">
    <property type="nucleotide sequence ID" value="NZ_AOSV01000001.1"/>
</dbReference>
<dbReference type="GO" id="GO:0003677">
    <property type="term" value="F:DNA binding"/>
    <property type="evidence" value="ECO:0007669"/>
    <property type="project" value="InterPro"/>
</dbReference>